<evidence type="ECO:0000256" key="2">
    <source>
        <dbReference type="SAM" id="SignalP"/>
    </source>
</evidence>
<proteinExistence type="predicted"/>
<sequence>MSAYTLLLLASALLVTPGLAFSGVDPEPDDSLLTLPCGGKSSCTSQSPVDLPSNMNVAESISFTCRPCRMIIDKLRNVVGEEPNEDTIFQAKTRVCNKLPVLKGLCRMIMGPFFHRIARDIIAGKSSRDVCVDIKMCKPEAGLN</sequence>
<organism evidence="4 5">
    <name type="scientific">Erinaceus europaeus</name>
    <name type="common">Western European hedgehog</name>
    <dbReference type="NCBI Taxonomy" id="9365"/>
    <lineage>
        <taxon>Eukaryota</taxon>
        <taxon>Metazoa</taxon>
        <taxon>Chordata</taxon>
        <taxon>Craniata</taxon>
        <taxon>Vertebrata</taxon>
        <taxon>Euteleostomi</taxon>
        <taxon>Mammalia</taxon>
        <taxon>Eutheria</taxon>
        <taxon>Laurasiatheria</taxon>
        <taxon>Eulipotyphla</taxon>
        <taxon>Erinaceidae</taxon>
        <taxon>Erinaceinae</taxon>
        <taxon>Erinaceus</taxon>
    </lineage>
</organism>
<dbReference type="InterPro" id="IPR038847">
    <property type="entry name" value="Granulysin-like"/>
</dbReference>
<name>A0ABM3X6Z5_ERIEU</name>
<evidence type="ECO:0000313" key="5">
    <source>
        <dbReference type="RefSeq" id="XP_060044571.1"/>
    </source>
</evidence>
<dbReference type="InterPro" id="IPR008139">
    <property type="entry name" value="SaposinB_dom"/>
</dbReference>
<feature type="chain" id="PRO_5046413164" evidence="2">
    <location>
        <begin position="21"/>
        <end position="144"/>
    </location>
</feature>
<dbReference type="InterPro" id="IPR011001">
    <property type="entry name" value="Saposin-like"/>
</dbReference>
<gene>
    <name evidence="5" type="primary">LOC132537671</name>
</gene>
<keyword evidence="4" id="KW-1185">Reference proteome</keyword>
<keyword evidence="1" id="KW-1015">Disulfide bond</keyword>
<protein>
    <submittedName>
        <fullName evidence="5">Antimicrobial peptide NK-lysin-like</fullName>
    </submittedName>
</protein>
<dbReference type="GeneID" id="132537671"/>
<evidence type="ECO:0000256" key="1">
    <source>
        <dbReference type="ARBA" id="ARBA00023157"/>
    </source>
</evidence>
<dbReference type="PROSITE" id="PS50015">
    <property type="entry name" value="SAP_B"/>
    <property type="match status" value="1"/>
</dbReference>
<keyword evidence="2" id="KW-0732">Signal</keyword>
<dbReference type="PANTHER" id="PTHR15541">
    <property type="entry name" value="GRANULYSIN RELATED"/>
    <property type="match status" value="1"/>
</dbReference>
<dbReference type="SMART" id="SM00741">
    <property type="entry name" value="SapB"/>
    <property type="match status" value="1"/>
</dbReference>
<dbReference type="Gene3D" id="1.10.225.10">
    <property type="entry name" value="Saposin-like"/>
    <property type="match status" value="1"/>
</dbReference>
<reference evidence="5" key="1">
    <citation type="submission" date="2025-08" db="UniProtKB">
        <authorList>
            <consortium name="RefSeq"/>
        </authorList>
    </citation>
    <scope>IDENTIFICATION</scope>
</reference>
<dbReference type="Proteomes" id="UP001652624">
    <property type="component" value="Chromosome 3"/>
</dbReference>
<evidence type="ECO:0000313" key="4">
    <source>
        <dbReference type="Proteomes" id="UP001652624"/>
    </source>
</evidence>
<feature type="signal peptide" evidence="2">
    <location>
        <begin position="1"/>
        <end position="20"/>
    </location>
</feature>
<evidence type="ECO:0000259" key="3">
    <source>
        <dbReference type="PROSITE" id="PS50015"/>
    </source>
</evidence>
<dbReference type="SUPFAM" id="SSF47862">
    <property type="entry name" value="Saposin"/>
    <property type="match status" value="1"/>
</dbReference>
<dbReference type="RefSeq" id="XP_060044571.1">
    <property type="nucleotide sequence ID" value="XM_060188588.1"/>
</dbReference>
<feature type="domain" description="Saposin B-type" evidence="3">
    <location>
        <begin position="61"/>
        <end position="141"/>
    </location>
</feature>
<dbReference type="PANTHER" id="PTHR15541:SF2">
    <property type="entry name" value="GRANULYSIN"/>
    <property type="match status" value="1"/>
</dbReference>
<accession>A0ABM3X6Z5</accession>